<keyword evidence="3" id="KW-1185">Reference proteome</keyword>
<sequence>MGTESRPARKRVYGSVVLAVALACLGGLVVAVLRSKRGLWTQLSAGIEAFGGLIGVALIGIAAFAVLFIVDSWMARRDERKEHDSRT</sequence>
<dbReference type="PROSITE" id="PS51257">
    <property type="entry name" value="PROKAR_LIPOPROTEIN"/>
    <property type="match status" value="1"/>
</dbReference>
<evidence type="ECO:0000313" key="3">
    <source>
        <dbReference type="Proteomes" id="UP000541185"/>
    </source>
</evidence>
<protein>
    <submittedName>
        <fullName evidence="2">Uncharacterized protein</fullName>
    </submittedName>
</protein>
<comment type="caution">
    <text evidence="2">The sequence shown here is derived from an EMBL/GenBank/DDBJ whole genome shotgun (WGS) entry which is preliminary data.</text>
</comment>
<evidence type="ECO:0000256" key="1">
    <source>
        <dbReference type="SAM" id="Phobius"/>
    </source>
</evidence>
<keyword evidence="1" id="KW-0812">Transmembrane</keyword>
<dbReference type="EMBL" id="JABBFX010000001">
    <property type="protein sequence ID" value="NML43905.1"/>
    <property type="molecule type" value="Genomic_DNA"/>
</dbReference>
<keyword evidence="1" id="KW-1133">Transmembrane helix</keyword>
<gene>
    <name evidence="2" type="ORF">HHL11_09105</name>
</gene>
<proteinExistence type="predicted"/>
<keyword evidence="1" id="KW-0472">Membrane</keyword>
<accession>A0A848GZA2</accession>
<dbReference type="Proteomes" id="UP000541185">
    <property type="component" value="Unassembled WGS sequence"/>
</dbReference>
<name>A0A848GZA2_9BURK</name>
<dbReference type="AlphaFoldDB" id="A0A848GZA2"/>
<dbReference type="RefSeq" id="WP_169418082.1">
    <property type="nucleotide sequence ID" value="NZ_JABBFX010000001.1"/>
</dbReference>
<feature type="transmembrane region" description="Helical" evidence="1">
    <location>
        <begin position="12"/>
        <end position="33"/>
    </location>
</feature>
<reference evidence="2 3" key="1">
    <citation type="submission" date="2020-04" db="EMBL/GenBank/DDBJ databases">
        <title>Ramlibacter sp. G-1-2-2 isolated from soil.</title>
        <authorList>
            <person name="Dahal R.H."/>
        </authorList>
    </citation>
    <scope>NUCLEOTIDE SEQUENCE [LARGE SCALE GENOMIC DNA]</scope>
    <source>
        <strain evidence="2 3">G-1-2-2</strain>
    </source>
</reference>
<feature type="transmembrane region" description="Helical" evidence="1">
    <location>
        <begin position="45"/>
        <end position="70"/>
    </location>
</feature>
<evidence type="ECO:0000313" key="2">
    <source>
        <dbReference type="EMBL" id="NML43905.1"/>
    </source>
</evidence>
<organism evidence="2 3">
    <name type="scientific">Ramlibacter agri</name>
    <dbReference type="NCBI Taxonomy" id="2728837"/>
    <lineage>
        <taxon>Bacteria</taxon>
        <taxon>Pseudomonadati</taxon>
        <taxon>Pseudomonadota</taxon>
        <taxon>Betaproteobacteria</taxon>
        <taxon>Burkholderiales</taxon>
        <taxon>Comamonadaceae</taxon>
        <taxon>Ramlibacter</taxon>
    </lineage>
</organism>